<dbReference type="PROSITE" id="PS00737">
    <property type="entry name" value="THIOLASE_2"/>
    <property type="match status" value="1"/>
</dbReference>
<keyword evidence="11" id="KW-1185">Reference proteome</keyword>
<feature type="active site" description="Proton acceptor" evidence="6">
    <location>
        <position position="370"/>
    </location>
</feature>
<dbReference type="PROSITE" id="PS00098">
    <property type="entry name" value="THIOLASE_1"/>
    <property type="match status" value="1"/>
</dbReference>
<dbReference type="InterPro" id="IPR020616">
    <property type="entry name" value="Thiolase_N"/>
</dbReference>
<dbReference type="PANTHER" id="PTHR18919:SF107">
    <property type="entry name" value="ACETYL-COA ACETYLTRANSFERASE, CYTOSOLIC"/>
    <property type="match status" value="1"/>
</dbReference>
<protein>
    <recommendedName>
        <fullName evidence="2">acetyl-CoA C-acetyltransferase</fullName>
        <ecNumber evidence="2">2.3.1.9</ecNumber>
    </recommendedName>
    <alternativeName>
        <fullName evidence="5">Acetoacetyl-CoA thiolase</fullName>
    </alternativeName>
</protein>
<dbReference type="Pfam" id="PF00108">
    <property type="entry name" value="Thiolase_N"/>
    <property type="match status" value="1"/>
</dbReference>
<gene>
    <name evidence="10" type="ORF">FD29_GL001279</name>
</gene>
<sequence length="384" mass="41308">MDPIVIIDAKRTAIGKFRGQFADLTAVELGTQLVSELLKKNHVDPKIVDQFIFGNVYQTGLGQNSARQIGLNVGGRVDSTAMTVNQVCGSGMKAIYEGISAIKMGNAEIVVAGGIESMSNAPFYAPRTGKMDVSPKLSDALFNDGLNDAFNHLPMGITAENVAKKYHVTREEQDKFAFDSHQKAHQAQDKLAKEILPIEVNDELVTTDQSVRPTTTLEQMGKLRTVFDKKGTVTAGNSSPINDGAAALILMPESRAKELGLNFVAEVTGYAEIGIDPNYMGYAPYYAINKYFDRYQKTVADFDLFEVNEAFASQAVAVSRDLQLPVDKLNIYGGAIALGHPLGATGTRMIATLINSLQQEGKESGLASLCIGGGMGMAMGAKLR</sequence>
<dbReference type="RefSeq" id="WP_057888651.1">
    <property type="nucleotide sequence ID" value="NZ_AZEZ01000095.1"/>
</dbReference>
<dbReference type="FunFam" id="3.40.47.10:FF:000010">
    <property type="entry name" value="Acetyl-CoA acetyltransferase (Thiolase)"/>
    <property type="match status" value="1"/>
</dbReference>
<dbReference type="NCBIfam" id="TIGR01930">
    <property type="entry name" value="AcCoA-C-Actrans"/>
    <property type="match status" value="1"/>
</dbReference>
<dbReference type="SUPFAM" id="SSF53901">
    <property type="entry name" value="Thiolase-like"/>
    <property type="match status" value="2"/>
</dbReference>
<reference evidence="10 11" key="1">
    <citation type="journal article" date="2015" name="Genome Announc.">
        <title>Expanding the biotechnology potential of lactobacilli through comparative genomics of 213 strains and associated genera.</title>
        <authorList>
            <person name="Sun Z."/>
            <person name="Harris H.M."/>
            <person name="McCann A."/>
            <person name="Guo C."/>
            <person name="Argimon S."/>
            <person name="Zhang W."/>
            <person name="Yang X."/>
            <person name="Jeffery I.B."/>
            <person name="Cooney J.C."/>
            <person name="Kagawa T.F."/>
            <person name="Liu W."/>
            <person name="Song Y."/>
            <person name="Salvetti E."/>
            <person name="Wrobel A."/>
            <person name="Rasinkangas P."/>
            <person name="Parkhill J."/>
            <person name="Rea M.C."/>
            <person name="O'Sullivan O."/>
            <person name="Ritari J."/>
            <person name="Douillard F.P."/>
            <person name="Paul Ross R."/>
            <person name="Yang R."/>
            <person name="Briner A.E."/>
            <person name="Felis G.E."/>
            <person name="de Vos W.M."/>
            <person name="Barrangou R."/>
            <person name="Klaenhammer T.R."/>
            <person name="Caufield P.W."/>
            <person name="Cui Y."/>
            <person name="Zhang H."/>
            <person name="O'Toole P.W."/>
        </authorList>
    </citation>
    <scope>NUCLEOTIDE SEQUENCE [LARGE SCALE GENOMIC DNA]</scope>
    <source>
        <strain evidence="10 11">DSM 14500</strain>
    </source>
</reference>
<evidence type="ECO:0000256" key="5">
    <source>
        <dbReference type="ARBA" id="ARBA00030755"/>
    </source>
</evidence>
<dbReference type="InterPro" id="IPR016039">
    <property type="entry name" value="Thiolase-like"/>
</dbReference>
<dbReference type="InterPro" id="IPR020617">
    <property type="entry name" value="Thiolase_C"/>
</dbReference>
<organism evidence="10 11">
    <name type="scientific">Companilactobacillus mindensis DSM 14500</name>
    <dbReference type="NCBI Taxonomy" id="1423770"/>
    <lineage>
        <taxon>Bacteria</taxon>
        <taxon>Bacillati</taxon>
        <taxon>Bacillota</taxon>
        <taxon>Bacilli</taxon>
        <taxon>Lactobacillales</taxon>
        <taxon>Lactobacillaceae</taxon>
        <taxon>Companilactobacillus</taxon>
    </lineage>
</organism>
<dbReference type="InterPro" id="IPR020610">
    <property type="entry name" value="Thiolase_AS"/>
</dbReference>
<evidence type="ECO:0000256" key="1">
    <source>
        <dbReference type="ARBA" id="ARBA00010982"/>
    </source>
</evidence>
<feature type="active site" description="Proton acceptor" evidence="6">
    <location>
        <position position="340"/>
    </location>
</feature>
<dbReference type="GO" id="GO:0003985">
    <property type="term" value="F:acetyl-CoA C-acetyltransferase activity"/>
    <property type="evidence" value="ECO:0007669"/>
    <property type="project" value="UniProtKB-EC"/>
</dbReference>
<comment type="similarity">
    <text evidence="1 7">Belongs to the thiolase-like superfamily. Thiolase family.</text>
</comment>
<evidence type="ECO:0000256" key="3">
    <source>
        <dbReference type="ARBA" id="ARBA00022679"/>
    </source>
</evidence>
<evidence type="ECO:0000256" key="7">
    <source>
        <dbReference type="RuleBase" id="RU003557"/>
    </source>
</evidence>
<dbReference type="Pfam" id="PF02803">
    <property type="entry name" value="Thiolase_C"/>
    <property type="match status" value="1"/>
</dbReference>
<keyword evidence="3 7" id="KW-0808">Transferase</keyword>
<dbReference type="Proteomes" id="UP000050872">
    <property type="component" value="Unassembled WGS sequence"/>
</dbReference>
<dbReference type="STRING" id="1423770.FD29_GL001279"/>
<feature type="domain" description="Thiolase N-terminal" evidence="8">
    <location>
        <begin position="4"/>
        <end position="254"/>
    </location>
</feature>
<dbReference type="EMBL" id="AZEZ01000095">
    <property type="protein sequence ID" value="KRL42969.1"/>
    <property type="molecule type" value="Genomic_DNA"/>
</dbReference>
<evidence type="ECO:0000256" key="6">
    <source>
        <dbReference type="PIRSR" id="PIRSR000429-1"/>
    </source>
</evidence>
<dbReference type="EC" id="2.3.1.9" evidence="2"/>
<feature type="domain" description="Thiolase C-terminal" evidence="9">
    <location>
        <begin position="263"/>
        <end position="379"/>
    </location>
</feature>
<evidence type="ECO:0000259" key="8">
    <source>
        <dbReference type="Pfam" id="PF00108"/>
    </source>
</evidence>
<evidence type="ECO:0000256" key="2">
    <source>
        <dbReference type="ARBA" id="ARBA00012705"/>
    </source>
</evidence>
<evidence type="ECO:0000313" key="10">
    <source>
        <dbReference type="EMBL" id="KRL42969.1"/>
    </source>
</evidence>
<comment type="caution">
    <text evidence="10">The sequence shown here is derived from an EMBL/GenBank/DDBJ whole genome shotgun (WGS) entry which is preliminary data.</text>
</comment>
<name>A0A0R1QEF1_9LACO</name>
<evidence type="ECO:0000259" key="9">
    <source>
        <dbReference type="Pfam" id="PF02803"/>
    </source>
</evidence>
<dbReference type="OrthoDB" id="9764892at2"/>
<dbReference type="InterPro" id="IPR020613">
    <property type="entry name" value="Thiolase_CS"/>
</dbReference>
<dbReference type="PANTHER" id="PTHR18919">
    <property type="entry name" value="ACETYL-COA C-ACYLTRANSFERASE"/>
    <property type="match status" value="1"/>
</dbReference>
<proteinExistence type="inferred from homology"/>
<feature type="active site" description="Acyl-thioester intermediate" evidence="6">
    <location>
        <position position="88"/>
    </location>
</feature>
<accession>A0A0R1QEF1</accession>
<dbReference type="PIRSF" id="PIRSF000429">
    <property type="entry name" value="Ac-CoA_Ac_transf"/>
    <property type="match status" value="1"/>
</dbReference>
<dbReference type="PROSITE" id="PS00099">
    <property type="entry name" value="THIOLASE_3"/>
    <property type="match status" value="1"/>
</dbReference>
<evidence type="ECO:0000256" key="4">
    <source>
        <dbReference type="ARBA" id="ARBA00023315"/>
    </source>
</evidence>
<dbReference type="PATRIC" id="fig|1423770.3.peg.1314"/>
<dbReference type="AlphaFoldDB" id="A0A0R1QEF1"/>
<dbReference type="CDD" id="cd00751">
    <property type="entry name" value="thiolase"/>
    <property type="match status" value="1"/>
</dbReference>
<dbReference type="InterPro" id="IPR002155">
    <property type="entry name" value="Thiolase"/>
</dbReference>
<dbReference type="Gene3D" id="3.40.47.10">
    <property type="match status" value="2"/>
</dbReference>
<dbReference type="InterPro" id="IPR020615">
    <property type="entry name" value="Thiolase_acyl_enz_int_AS"/>
</dbReference>
<evidence type="ECO:0000313" key="11">
    <source>
        <dbReference type="Proteomes" id="UP000050872"/>
    </source>
</evidence>
<keyword evidence="4 7" id="KW-0012">Acyltransferase</keyword>